<gene>
    <name evidence="7" type="ORF">PR001_g4302</name>
    <name evidence="6" type="ORF">PR002_g4586</name>
    <name evidence="8" type="ORF">PR003_g4483</name>
</gene>
<protein>
    <recommendedName>
        <fullName evidence="5">Helicase C-terminal domain-containing protein</fullName>
    </recommendedName>
</protein>
<keyword evidence="1" id="KW-0547">Nucleotide-binding</keyword>
<evidence type="ECO:0000313" key="11">
    <source>
        <dbReference type="Proteomes" id="UP000435112"/>
    </source>
</evidence>
<dbReference type="GO" id="GO:0005634">
    <property type="term" value="C:nucleus"/>
    <property type="evidence" value="ECO:0007669"/>
    <property type="project" value="TreeGrafter"/>
</dbReference>
<dbReference type="PANTHER" id="PTHR45626">
    <property type="entry name" value="TRANSCRIPTION TERMINATION FACTOR 2-RELATED"/>
    <property type="match status" value="1"/>
</dbReference>
<evidence type="ECO:0000256" key="3">
    <source>
        <dbReference type="ARBA" id="ARBA00022840"/>
    </source>
</evidence>
<dbReference type="EMBL" id="QXFT01000170">
    <property type="protein sequence ID" value="KAE9352251.1"/>
    <property type="molecule type" value="Genomic_DNA"/>
</dbReference>
<dbReference type="GO" id="GO:0006281">
    <property type="term" value="P:DNA repair"/>
    <property type="evidence" value="ECO:0007669"/>
    <property type="project" value="TreeGrafter"/>
</dbReference>
<dbReference type="InterPro" id="IPR049730">
    <property type="entry name" value="SNF2/RAD54-like_C"/>
</dbReference>
<feature type="compositionally biased region" description="Basic and acidic residues" evidence="4">
    <location>
        <begin position="266"/>
        <end position="275"/>
    </location>
</feature>
<evidence type="ECO:0000313" key="9">
    <source>
        <dbReference type="Proteomes" id="UP000429607"/>
    </source>
</evidence>
<reference evidence="9 11" key="1">
    <citation type="submission" date="2018-09" db="EMBL/GenBank/DDBJ databases">
        <title>Genomic investigation of the strawberry pathogen Phytophthora fragariae indicates pathogenicity is determined by transcriptional variation in three key races.</title>
        <authorList>
            <person name="Adams T.M."/>
            <person name="Armitage A.D."/>
            <person name="Sobczyk M.K."/>
            <person name="Bates H.J."/>
            <person name="Dunwell J.M."/>
            <person name="Nellist C.F."/>
            <person name="Harrison R.J."/>
        </authorList>
    </citation>
    <scope>NUCLEOTIDE SEQUENCE [LARGE SCALE GENOMIC DNA]</scope>
    <source>
        <strain evidence="7 9">SCRP249</strain>
        <strain evidence="6 11">SCRP324</strain>
        <strain evidence="8 10">SCRP333</strain>
    </source>
</reference>
<dbReference type="InterPro" id="IPR027417">
    <property type="entry name" value="P-loop_NTPase"/>
</dbReference>
<dbReference type="SMART" id="SM00490">
    <property type="entry name" value="HELICc"/>
    <property type="match status" value="1"/>
</dbReference>
<dbReference type="Proteomes" id="UP000434957">
    <property type="component" value="Unassembled WGS sequence"/>
</dbReference>
<dbReference type="EMBL" id="QXFV01000173">
    <property type="protein sequence ID" value="KAE9047212.1"/>
    <property type="molecule type" value="Genomic_DNA"/>
</dbReference>
<dbReference type="GO" id="GO:0016787">
    <property type="term" value="F:hydrolase activity"/>
    <property type="evidence" value="ECO:0007669"/>
    <property type="project" value="UniProtKB-KW"/>
</dbReference>
<sequence length="312" mass="35525">MKEFGREQHRDLKIIIFSQFRESIWRTKLAFNQQDIPTADFISLITPHERIKNLEAFRSKPNVHVLLLSNLGSHGLDLSFVSHIFLLEEIWDKSVEMQVISRAHRMGARRSVVVEQLWMRGTVECQLTSTNQQLFKSEHSIEDRESSQRQPTREEVQEASSADKSSFQQLKMNYILNNLRVLGDDIVGKDGEVRFSVRDESETIIRQGVHTISDSGKITTVSTLAPTRPSVPPQQRPSSTCTTRATRVARKKPDPPEVIVIDDSSDDGHSSRSDDSESEEKCEENTPVVQDVVPVKQEPVYIEIKGEETESE</sequence>
<dbReference type="EMBL" id="QXFU01000180">
    <property type="protein sequence ID" value="KAE9041197.1"/>
    <property type="molecule type" value="Genomic_DNA"/>
</dbReference>
<dbReference type="Proteomes" id="UP000435112">
    <property type="component" value="Unassembled WGS sequence"/>
</dbReference>
<evidence type="ECO:0000313" key="6">
    <source>
        <dbReference type="EMBL" id="KAE9041197.1"/>
    </source>
</evidence>
<proteinExistence type="predicted"/>
<feature type="region of interest" description="Disordered" evidence="4">
    <location>
        <begin position="136"/>
        <end position="164"/>
    </location>
</feature>
<evidence type="ECO:0000256" key="2">
    <source>
        <dbReference type="ARBA" id="ARBA00022801"/>
    </source>
</evidence>
<evidence type="ECO:0000256" key="1">
    <source>
        <dbReference type="ARBA" id="ARBA00022741"/>
    </source>
</evidence>
<dbReference type="InterPro" id="IPR001650">
    <property type="entry name" value="Helicase_C-like"/>
</dbReference>
<dbReference type="InterPro" id="IPR050628">
    <property type="entry name" value="SNF2_RAD54_helicase_TF"/>
</dbReference>
<evidence type="ECO:0000313" key="8">
    <source>
        <dbReference type="EMBL" id="KAE9352251.1"/>
    </source>
</evidence>
<dbReference type="Pfam" id="PF00271">
    <property type="entry name" value="Helicase_C"/>
    <property type="match status" value="1"/>
</dbReference>
<comment type="caution">
    <text evidence="6">The sequence shown here is derived from an EMBL/GenBank/DDBJ whole genome shotgun (WGS) entry which is preliminary data.</text>
</comment>
<dbReference type="PROSITE" id="PS51194">
    <property type="entry name" value="HELICASE_CTER"/>
    <property type="match status" value="1"/>
</dbReference>
<dbReference type="Proteomes" id="UP000429607">
    <property type="component" value="Unassembled WGS sequence"/>
</dbReference>
<dbReference type="OrthoDB" id="128359at2759"/>
<dbReference type="AlphaFoldDB" id="A0A6A3NA91"/>
<dbReference type="GO" id="GO:0008094">
    <property type="term" value="F:ATP-dependent activity, acting on DNA"/>
    <property type="evidence" value="ECO:0007669"/>
    <property type="project" value="TreeGrafter"/>
</dbReference>
<dbReference type="CDD" id="cd18793">
    <property type="entry name" value="SF2_C_SNF"/>
    <property type="match status" value="1"/>
</dbReference>
<feature type="region of interest" description="Disordered" evidence="4">
    <location>
        <begin position="226"/>
        <end position="312"/>
    </location>
</feature>
<organism evidence="6 11">
    <name type="scientific">Phytophthora rubi</name>
    <dbReference type="NCBI Taxonomy" id="129364"/>
    <lineage>
        <taxon>Eukaryota</taxon>
        <taxon>Sar</taxon>
        <taxon>Stramenopiles</taxon>
        <taxon>Oomycota</taxon>
        <taxon>Peronosporomycetes</taxon>
        <taxon>Peronosporales</taxon>
        <taxon>Peronosporaceae</taxon>
        <taxon>Phytophthora</taxon>
    </lineage>
</organism>
<evidence type="ECO:0000313" key="7">
    <source>
        <dbReference type="EMBL" id="KAE9047212.1"/>
    </source>
</evidence>
<keyword evidence="10" id="KW-1185">Reference proteome</keyword>
<evidence type="ECO:0000259" key="5">
    <source>
        <dbReference type="PROSITE" id="PS51194"/>
    </source>
</evidence>
<evidence type="ECO:0000313" key="10">
    <source>
        <dbReference type="Proteomes" id="UP000434957"/>
    </source>
</evidence>
<name>A0A6A3NA91_9STRA</name>
<dbReference type="SUPFAM" id="SSF52540">
    <property type="entry name" value="P-loop containing nucleoside triphosphate hydrolases"/>
    <property type="match status" value="1"/>
</dbReference>
<evidence type="ECO:0000256" key="4">
    <source>
        <dbReference type="SAM" id="MobiDB-lite"/>
    </source>
</evidence>
<feature type="domain" description="Helicase C-terminal" evidence="5">
    <location>
        <begin position="1"/>
        <end position="142"/>
    </location>
</feature>
<dbReference type="PANTHER" id="PTHR45626:SF14">
    <property type="entry name" value="ATP-DEPENDENT DNA HELICASE (EUROFUNG)"/>
    <property type="match status" value="1"/>
</dbReference>
<dbReference type="GO" id="GO:0005524">
    <property type="term" value="F:ATP binding"/>
    <property type="evidence" value="ECO:0007669"/>
    <property type="project" value="UniProtKB-KW"/>
</dbReference>
<accession>A0A6A3NA91</accession>
<keyword evidence="2" id="KW-0378">Hydrolase</keyword>
<dbReference type="Gene3D" id="3.40.50.300">
    <property type="entry name" value="P-loop containing nucleotide triphosphate hydrolases"/>
    <property type="match status" value="1"/>
</dbReference>
<feature type="compositionally biased region" description="Basic and acidic residues" evidence="4">
    <location>
        <begin position="136"/>
        <end position="156"/>
    </location>
</feature>
<keyword evidence="3" id="KW-0067">ATP-binding</keyword>